<accession>A0A0M4EN70</accession>
<name>A0A0M4EN70_DROBS</name>
<feature type="chain" id="PRO_5005793433" evidence="2">
    <location>
        <begin position="23"/>
        <end position="94"/>
    </location>
</feature>
<evidence type="ECO:0000256" key="2">
    <source>
        <dbReference type="SAM" id="SignalP"/>
    </source>
</evidence>
<reference evidence="3 4" key="1">
    <citation type="submission" date="2015-08" db="EMBL/GenBank/DDBJ databases">
        <title>Ancestral chromatin configuration constrains chromatin evolution on differentiating sex chromosomes in Drosophila.</title>
        <authorList>
            <person name="Zhou Q."/>
            <person name="Bachtrog D."/>
        </authorList>
    </citation>
    <scope>NUCLEOTIDE SEQUENCE [LARGE SCALE GENOMIC DNA]</scope>
    <source>
        <tissue evidence="3">Whole larvae</tissue>
    </source>
</reference>
<feature type="signal peptide" evidence="2">
    <location>
        <begin position="1"/>
        <end position="22"/>
    </location>
</feature>
<keyword evidence="4" id="KW-1185">Reference proteome</keyword>
<evidence type="ECO:0000313" key="4">
    <source>
        <dbReference type="Proteomes" id="UP000494163"/>
    </source>
</evidence>
<dbReference type="EMBL" id="CP012525">
    <property type="protein sequence ID" value="ALC43317.1"/>
    <property type="molecule type" value="Genomic_DNA"/>
</dbReference>
<gene>
    <name evidence="3" type="ORF">Dbus_chr3Lg483</name>
</gene>
<proteinExistence type="predicted"/>
<protein>
    <submittedName>
        <fullName evidence="3">Maker658</fullName>
    </submittedName>
</protein>
<keyword evidence="2" id="KW-0732">Signal</keyword>
<feature type="region of interest" description="Disordered" evidence="1">
    <location>
        <begin position="29"/>
        <end position="62"/>
    </location>
</feature>
<evidence type="ECO:0000313" key="3">
    <source>
        <dbReference type="EMBL" id="ALC43317.1"/>
    </source>
</evidence>
<dbReference type="Proteomes" id="UP000494163">
    <property type="component" value="Chromosome 3L"/>
</dbReference>
<feature type="compositionally biased region" description="Basic and acidic residues" evidence="1">
    <location>
        <begin position="45"/>
        <end position="62"/>
    </location>
</feature>
<sequence length="94" mass="10454">MRNLSLVTTLLLLLLLLAQTEARKLKITLHAQPSGEPEDASAEMQSRRLTDDNAPSERRLMSSDKYEEIKNCNGRAKCIDKQVMGALAENLADV</sequence>
<evidence type="ECO:0000256" key="1">
    <source>
        <dbReference type="SAM" id="MobiDB-lite"/>
    </source>
</evidence>
<dbReference type="AlphaFoldDB" id="A0A0M4EN70"/>
<organism evidence="3 4">
    <name type="scientific">Drosophila busckii</name>
    <name type="common">Fruit fly</name>
    <dbReference type="NCBI Taxonomy" id="30019"/>
    <lineage>
        <taxon>Eukaryota</taxon>
        <taxon>Metazoa</taxon>
        <taxon>Ecdysozoa</taxon>
        <taxon>Arthropoda</taxon>
        <taxon>Hexapoda</taxon>
        <taxon>Insecta</taxon>
        <taxon>Pterygota</taxon>
        <taxon>Neoptera</taxon>
        <taxon>Endopterygota</taxon>
        <taxon>Diptera</taxon>
        <taxon>Brachycera</taxon>
        <taxon>Muscomorpha</taxon>
        <taxon>Ephydroidea</taxon>
        <taxon>Drosophilidae</taxon>
        <taxon>Drosophila</taxon>
    </lineage>
</organism>